<dbReference type="Proteomes" id="UP000414233">
    <property type="component" value="Unassembled WGS sequence"/>
</dbReference>
<evidence type="ECO:0008006" key="6">
    <source>
        <dbReference type="Google" id="ProtNLM"/>
    </source>
</evidence>
<dbReference type="EMBL" id="CABPRZ010000034">
    <property type="protein sequence ID" value="VVE57629.1"/>
    <property type="molecule type" value="Genomic_DNA"/>
</dbReference>
<accession>A0A5E4Z8Z0</accession>
<evidence type="ECO:0000313" key="4">
    <source>
        <dbReference type="EMBL" id="VVE57629.1"/>
    </source>
</evidence>
<keyword evidence="2" id="KW-1133">Transmembrane helix</keyword>
<sequence length="273" mass="27685">MLRKMLVGLAIAGTVAFGASQAFAADPTLHEVYQAAQAGNLGQAQQMMGQVLHDHPNSGKAHFVEAELLAKQGRLDTARTELATAQRLAPGLPFATPESVRALNTVLAAPVRATAPAAGFIAPAPVHTGFPWGMLLLGLGVFALIAFIINARRQTQTIIQPVQSGPYGGYAGPMYGSGGPVAPSGGGLGGGMGSGILGGLATGAAVGAGVVAGEALMHRVLDGDHASHAGMLPQADSWNDTRQSSYDMGGNDFGVTETSSWDDGSAGGSDDWN</sequence>
<gene>
    <name evidence="4" type="ORF">PTE30175_05120</name>
</gene>
<dbReference type="Gene3D" id="1.25.40.10">
    <property type="entry name" value="Tetratricopeptide repeat domain"/>
    <property type="match status" value="1"/>
</dbReference>
<evidence type="ECO:0000256" key="2">
    <source>
        <dbReference type="SAM" id="Phobius"/>
    </source>
</evidence>
<evidence type="ECO:0000256" key="3">
    <source>
        <dbReference type="SAM" id="SignalP"/>
    </source>
</evidence>
<keyword evidence="2" id="KW-0812">Transmembrane</keyword>
<keyword evidence="2" id="KW-0472">Membrane</keyword>
<protein>
    <recommendedName>
        <fullName evidence="6">Tetratricopeptide repeat protein</fullName>
    </recommendedName>
</protein>
<dbReference type="AlphaFoldDB" id="A0A5E4Z8Z0"/>
<dbReference type="InterPro" id="IPR011990">
    <property type="entry name" value="TPR-like_helical_dom_sf"/>
</dbReference>
<feature type="region of interest" description="Disordered" evidence="1">
    <location>
        <begin position="229"/>
        <end position="273"/>
    </location>
</feature>
<dbReference type="OrthoDB" id="5298822at2"/>
<evidence type="ECO:0000313" key="5">
    <source>
        <dbReference type="Proteomes" id="UP000414233"/>
    </source>
</evidence>
<dbReference type="SUPFAM" id="SSF48452">
    <property type="entry name" value="TPR-like"/>
    <property type="match status" value="1"/>
</dbReference>
<keyword evidence="3" id="KW-0732">Signal</keyword>
<feature type="transmembrane region" description="Helical" evidence="2">
    <location>
        <begin position="130"/>
        <end position="149"/>
    </location>
</feature>
<name>A0A5E4Z8Z0_9BURK</name>
<evidence type="ECO:0000256" key="1">
    <source>
        <dbReference type="SAM" id="MobiDB-lite"/>
    </source>
</evidence>
<feature type="compositionally biased region" description="Low complexity" evidence="1">
    <location>
        <begin position="259"/>
        <end position="273"/>
    </location>
</feature>
<reference evidence="4 5" key="1">
    <citation type="submission" date="2019-08" db="EMBL/GenBank/DDBJ databases">
        <authorList>
            <person name="Peeters C."/>
        </authorList>
    </citation>
    <scope>NUCLEOTIDE SEQUENCE [LARGE SCALE GENOMIC DNA]</scope>
    <source>
        <strain evidence="4 5">LMG 30175</strain>
    </source>
</reference>
<dbReference type="Pfam" id="PF14559">
    <property type="entry name" value="TPR_19"/>
    <property type="match status" value="1"/>
</dbReference>
<keyword evidence="5" id="KW-1185">Reference proteome</keyword>
<proteinExistence type="predicted"/>
<organism evidence="4 5">
    <name type="scientific">Pandoraea terrae</name>
    <dbReference type="NCBI Taxonomy" id="1537710"/>
    <lineage>
        <taxon>Bacteria</taxon>
        <taxon>Pseudomonadati</taxon>
        <taxon>Pseudomonadota</taxon>
        <taxon>Betaproteobacteria</taxon>
        <taxon>Burkholderiales</taxon>
        <taxon>Burkholderiaceae</taxon>
        <taxon>Pandoraea</taxon>
    </lineage>
</organism>
<feature type="compositionally biased region" description="Polar residues" evidence="1">
    <location>
        <begin position="236"/>
        <end position="246"/>
    </location>
</feature>
<feature type="chain" id="PRO_5022817050" description="Tetratricopeptide repeat protein" evidence="3">
    <location>
        <begin position="25"/>
        <end position="273"/>
    </location>
</feature>
<dbReference type="RefSeq" id="WP_150699859.1">
    <property type="nucleotide sequence ID" value="NZ_CABPRZ010000034.1"/>
</dbReference>
<feature type="signal peptide" evidence="3">
    <location>
        <begin position="1"/>
        <end position="24"/>
    </location>
</feature>